<comment type="caution">
    <text evidence="8">The sequence shown here is derived from an EMBL/GenBank/DDBJ whole genome shotgun (WGS) entry which is preliminary data.</text>
</comment>
<evidence type="ECO:0000256" key="5">
    <source>
        <dbReference type="ARBA" id="ARBA00023237"/>
    </source>
</evidence>
<proteinExistence type="inferred from homology"/>
<comment type="subcellular location">
    <subcellularLocation>
        <location evidence="1">Cell outer membrane</location>
        <topology evidence="1">Lipid-anchor</topology>
    </subcellularLocation>
</comment>
<name>Q1YK44_AURMS</name>
<gene>
    <name evidence="8" type="ORF">SI859A1_00802</name>
</gene>
<organism evidence="8 9">
    <name type="scientific">Aurantimonas manganoxydans (strain ATCC BAA-1229 / DSM 21871 / SI85-9A1)</name>
    <dbReference type="NCBI Taxonomy" id="287752"/>
    <lineage>
        <taxon>Bacteria</taxon>
        <taxon>Pseudomonadati</taxon>
        <taxon>Pseudomonadota</taxon>
        <taxon>Alphaproteobacteria</taxon>
        <taxon>Hyphomicrobiales</taxon>
        <taxon>Aurantimonadaceae</taxon>
        <taxon>Aurantimonas</taxon>
    </lineage>
</organism>
<keyword evidence="5" id="KW-0998">Cell outer membrane</keyword>
<dbReference type="InterPro" id="IPR049857">
    <property type="entry name" value="Omp10-like"/>
</dbReference>
<dbReference type="Pfam" id="PF26368">
    <property type="entry name" value="OMP10"/>
    <property type="match status" value="1"/>
</dbReference>
<evidence type="ECO:0000256" key="3">
    <source>
        <dbReference type="ARBA" id="ARBA00023136"/>
    </source>
</evidence>
<evidence type="ECO:0000256" key="1">
    <source>
        <dbReference type="ARBA" id="ARBA00004459"/>
    </source>
</evidence>
<keyword evidence="3" id="KW-0472">Membrane</keyword>
<accession>Q1YK44</accession>
<keyword evidence="2" id="KW-0732">Signal</keyword>
<keyword evidence="6" id="KW-0449">Lipoprotein</keyword>
<comment type="similarity">
    <text evidence="7">Belongs to the rhizobiaceae omp10 lipoprotein family.</text>
</comment>
<dbReference type="EMBL" id="AAPJ01000002">
    <property type="protein sequence ID" value="EAS50679.1"/>
    <property type="molecule type" value="Genomic_DNA"/>
</dbReference>
<evidence type="ECO:0000313" key="9">
    <source>
        <dbReference type="Proteomes" id="UP000000321"/>
    </source>
</evidence>
<evidence type="ECO:0000256" key="4">
    <source>
        <dbReference type="ARBA" id="ARBA00023139"/>
    </source>
</evidence>
<sequence>MPVVAVMTAVSNWDSVARVSKRCGGAVPSPREHCCLSGSAVAGVPHQYRGRIMRRIAVTLSLAAFALGACQSERAQMSRPLPQANAYQGVEGRWASTGGPIAYTAVFQNGRFTSAERDTNGLLAEGNYTSSGASRIQLNFTSVARGVQIAANCNHGGGTMVCTSSDGSTFRLARA</sequence>
<dbReference type="BioCyc" id="AURANTIMONAS:SI859A1_00802-MONOMER"/>
<keyword evidence="4" id="KW-0564">Palmitate</keyword>
<evidence type="ECO:0008006" key="10">
    <source>
        <dbReference type="Google" id="ProtNLM"/>
    </source>
</evidence>
<evidence type="ECO:0000313" key="8">
    <source>
        <dbReference type="EMBL" id="EAS50679.1"/>
    </source>
</evidence>
<reference evidence="8 9" key="1">
    <citation type="journal article" date="2008" name="Appl. Environ. Microbiol.">
        <title>Genomic insights into Mn(II) oxidation by the marine alphaproteobacterium Aurantimonas sp. strain SI85-9A1.</title>
        <authorList>
            <person name="Dick G.J."/>
            <person name="Podell S."/>
            <person name="Johnson H.A."/>
            <person name="Rivera-Espinoza Y."/>
            <person name="Bernier-Latmani R."/>
            <person name="McCarthy J.K."/>
            <person name="Torpey J.W."/>
            <person name="Clement B.G."/>
            <person name="Gaasterland T."/>
            <person name="Tebo B.M."/>
        </authorList>
    </citation>
    <scope>NUCLEOTIDE SEQUENCE [LARGE SCALE GENOMIC DNA]</scope>
    <source>
        <strain evidence="8 9">SI85-9A1</strain>
    </source>
</reference>
<keyword evidence="9" id="KW-1185">Reference proteome</keyword>
<evidence type="ECO:0000256" key="6">
    <source>
        <dbReference type="ARBA" id="ARBA00023288"/>
    </source>
</evidence>
<evidence type="ECO:0000256" key="2">
    <source>
        <dbReference type="ARBA" id="ARBA00022729"/>
    </source>
</evidence>
<dbReference type="HOGENOM" id="CLU_1530841_0_0_5"/>
<protein>
    <recommendedName>
        <fullName evidence="10">Outer membrane lipoprotein</fullName>
    </recommendedName>
</protein>
<dbReference type="Proteomes" id="UP000000321">
    <property type="component" value="Unassembled WGS sequence"/>
</dbReference>
<evidence type="ECO:0000256" key="7">
    <source>
        <dbReference type="ARBA" id="ARBA00044505"/>
    </source>
</evidence>
<dbReference type="AlphaFoldDB" id="Q1YK44"/>